<dbReference type="PANTHER" id="PTHR43133">
    <property type="entry name" value="RNA POLYMERASE ECF-TYPE SIGMA FACTO"/>
    <property type="match status" value="1"/>
</dbReference>
<protein>
    <submittedName>
        <fullName evidence="7">RNA polymerase subunit sigma-70</fullName>
    </submittedName>
</protein>
<evidence type="ECO:0000259" key="5">
    <source>
        <dbReference type="Pfam" id="PF04542"/>
    </source>
</evidence>
<dbReference type="Gene3D" id="1.10.10.10">
    <property type="entry name" value="Winged helix-like DNA-binding domain superfamily/Winged helix DNA-binding domain"/>
    <property type="match status" value="1"/>
</dbReference>
<evidence type="ECO:0000256" key="2">
    <source>
        <dbReference type="ARBA" id="ARBA00023015"/>
    </source>
</evidence>
<dbReference type="GO" id="GO:0006352">
    <property type="term" value="P:DNA-templated transcription initiation"/>
    <property type="evidence" value="ECO:0007669"/>
    <property type="project" value="InterPro"/>
</dbReference>
<dbReference type="Gene3D" id="1.10.1740.10">
    <property type="match status" value="1"/>
</dbReference>
<dbReference type="GO" id="GO:0016987">
    <property type="term" value="F:sigma factor activity"/>
    <property type="evidence" value="ECO:0007669"/>
    <property type="project" value="UniProtKB-KW"/>
</dbReference>
<evidence type="ECO:0000256" key="3">
    <source>
        <dbReference type="ARBA" id="ARBA00023082"/>
    </source>
</evidence>
<evidence type="ECO:0000313" key="7">
    <source>
        <dbReference type="EMBL" id="OWR01612.1"/>
    </source>
</evidence>
<comment type="similarity">
    <text evidence="1">Belongs to the sigma-70 factor family. ECF subfamily.</text>
</comment>
<dbReference type="InterPro" id="IPR013324">
    <property type="entry name" value="RNA_pol_sigma_r3/r4-like"/>
</dbReference>
<dbReference type="SUPFAM" id="SSF88946">
    <property type="entry name" value="Sigma2 domain of RNA polymerase sigma factors"/>
    <property type="match status" value="1"/>
</dbReference>
<dbReference type="Pfam" id="PF04542">
    <property type="entry name" value="Sigma70_r2"/>
    <property type="match status" value="1"/>
</dbReference>
<dbReference type="Pfam" id="PF08281">
    <property type="entry name" value="Sigma70_r4_2"/>
    <property type="match status" value="1"/>
</dbReference>
<dbReference type="EMBL" id="NISJ01000001">
    <property type="protein sequence ID" value="OWR01612.1"/>
    <property type="molecule type" value="Genomic_DNA"/>
</dbReference>
<accession>A0A246K6J8</accession>
<dbReference type="InterPro" id="IPR007627">
    <property type="entry name" value="RNA_pol_sigma70_r2"/>
</dbReference>
<dbReference type="OrthoDB" id="7447094at2"/>
<evidence type="ECO:0000256" key="1">
    <source>
        <dbReference type="ARBA" id="ARBA00010641"/>
    </source>
</evidence>
<reference evidence="7 8" key="1">
    <citation type="journal article" date="2002" name="Int. J. Syst. Evol. Microbiol.">
        <title>Sphingopyxis witflariensis sp. nov., isolated from activated sludge.</title>
        <authorList>
            <person name="Kampfer P."/>
            <person name="Witzenberger R."/>
            <person name="Denner E.B."/>
            <person name="Busse H.J."/>
            <person name="Neef A."/>
        </authorList>
    </citation>
    <scope>NUCLEOTIDE SEQUENCE [LARGE SCALE GENOMIC DNA]</scope>
    <source>
        <strain evidence="7 8">DSM 14551</strain>
    </source>
</reference>
<dbReference type="GO" id="GO:0003677">
    <property type="term" value="F:DNA binding"/>
    <property type="evidence" value="ECO:0007669"/>
    <property type="project" value="InterPro"/>
</dbReference>
<feature type="domain" description="RNA polymerase sigma factor 70 region 4 type 2" evidence="6">
    <location>
        <begin position="124"/>
        <end position="163"/>
    </location>
</feature>
<comment type="caution">
    <text evidence="7">The sequence shown here is derived from an EMBL/GenBank/DDBJ whole genome shotgun (WGS) entry which is preliminary data.</text>
</comment>
<dbReference type="InterPro" id="IPR013325">
    <property type="entry name" value="RNA_pol_sigma_r2"/>
</dbReference>
<dbReference type="PANTHER" id="PTHR43133:SF63">
    <property type="entry name" value="RNA POLYMERASE SIGMA FACTOR FECI-RELATED"/>
    <property type="match status" value="1"/>
</dbReference>
<dbReference type="InterPro" id="IPR036388">
    <property type="entry name" value="WH-like_DNA-bd_sf"/>
</dbReference>
<dbReference type="NCBIfam" id="TIGR02937">
    <property type="entry name" value="sigma70-ECF"/>
    <property type="match status" value="1"/>
</dbReference>
<evidence type="ECO:0000313" key="8">
    <source>
        <dbReference type="Proteomes" id="UP000197097"/>
    </source>
</evidence>
<evidence type="ECO:0000259" key="6">
    <source>
        <dbReference type="Pfam" id="PF08281"/>
    </source>
</evidence>
<dbReference type="InterPro" id="IPR014284">
    <property type="entry name" value="RNA_pol_sigma-70_dom"/>
</dbReference>
<organism evidence="7 8">
    <name type="scientific">Sphingopyxis witflariensis</name>
    <dbReference type="NCBI Taxonomy" id="173675"/>
    <lineage>
        <taxon>Bacteria</taxon>
        <taxon>Pseudomonadati</taxon>
        <taxon>Pseudomonadota</taxon>
        <taxon>Alphaproteobacteria</taxon>
        <taxon>Sphingomonadales</taxon>
        <taxon>Sphingomonadaceae</taxon>
        <taxon>Sphingopyxis</taxon>
    </lineage>
</organism>
<dbReference type="SUPFAM" id="SSF88659">
    <property type="entry name" value="Sigma3 and sigma4 domains of RNA polymerase sigma factors"/>
    <property type="match status" value="1"/>
</dbReference>
<dbReference type="InterPro" id="IPR039425">
    <property type="entry name" value="RNA_pol_sigma-70-like"/>
</dbReference>
<keyword evidence="8" id="KW-1185">Reference proteome</keyword>
<name>A0A246K6J8_9SPHN</name>
<keyword evidence="3" id="KW-0731">Sigma factor</keyword>
<dbReference type="AlphaFoldDB" id="A0A246K6J8"/>
<feature type="domain" description="RNA polymerase sigma-70 region 2" evidence="5">
    <location>
        <begin position="21"/>
        <end position="80"/>
    </location>
</feature>
<dbReference type="Proteomes" id="UP000197097">
    <property type="component" value="Unassembled WGS sequence"/>
</dbReference>
<evidence type="ECO:0000256" key="4">
    <source>
        <dbReference type="ARBA" id="ARBA00023163"/>
    </source>
</evidence>
<gene>
    <name evidence="7" type="ORF">CDQ91_02450</name>
</gene>
<keyword evidence="4" id="KW-0804">Transcription</keyword>
<sequence length="172" mass="19259">MTEARDRTDAAQGIEGVLLANRDRIVRFLQLRGAGDAAEDLFQDLWMRLTERASGPVADPLPYVMRAANNLMLDRYRSARQRELRDAAWGEAAAVQKPSVETLLISREQLAQVEQAITATGDRSARIFRRFRVDGLAQREIAVEMGVSLSTVEADLRRVYAALAAVRRQFDA</sequence>
<dbReference type="InterPro" id="IPR013249">
    <property type="entry name" value="RNA_pol_sigma70_r4_t2"/>
</dbReference>
<keyword evidence="2" id="KW-0805">Transcription regulation</keyword>
<proteinExistence type="inferred from homology"/>